<proteinExistence type="predicted"/>
<evidence type="ECO:0000313" key="3">
    <source>
        <dbReference type="Proteomes" id="UP000031535"/>
    </source>
</evidence>
<organism evidence="2 3">
    <name type="scientific">Pseudomonas batumici</name>
    <dbReference type="NCBI Taxonomy" id="226910"/>
    <lineage>
        <taxon>Bacteria</taxon>
        <taxon>Pseudomonadati</taxon>
        <taxon>Pseudomonadota</taxon>
        <taxon>Gammaproteobacteria</taxon>
        <taxon>Pseudomonadales</taxon>
        <taxon>Pseudomonadaceae</taxon>
        <taxon>Pseudomonas</taxon>
    </lineage>
</organism>
<feature type="region of interest" description="Disordered" evidence="1">
    <location>
        <begin position="1"/>
        <end position="65"/>
    </location>
</feature>
<dbReference type="Proteomes" id="UP000031535">
    <property type="component" value="Unassembled WGS sequence"/>
</dbReference>
<accession>A0A0C2F1K6</accession>
<dbReference type="EMBL" id="JXDG01000012">
    <property type="protein sequence ID" value="KIH84923.1"/>
    <property type="molecule type" value="Genomic_DNA"/>
</dbReference>
<evidence type="ECO:0000313" key="2">
    <source>
        <dbReference type="EMBL" id="KIH84923.1"/>
    </source>
</evidence>
<dbReference type="PATRIC" id="fig|226910.6.peg.1243"/>
<comment type="caution">
    <text evidence="2">The sequence shown here is derived from an EMBL/GenBank/DDBJ whole genome shotgun (WGS) entry which is preliminary data.</text>
</comment>
<gene>
    <name evidence="2" type="ORF">UCMB321_1251</name>
</gene>
<dbReference type="STRING" id="226910.UCMB321_1251"/>
<dbReference type="AlphaFoldDB" id="A0A0C2F1K6"/>
<sequence length="65" mass="7429">MDQSVHSALQVFHGDGRPEVREKHQSSSLAAHFAPDWRHPKPMANRFGAGRKTKREPSLGFFRVF</sequence>
<keyword evidence="3" id="KW-1185">Reference proteome</keyword>
<protein>
    <submittedName>
        <fullName evidence="2">Uncharacterized protein</fullName>
    </submittedName>
</protein>
<feature type="compositionally biased region" description="Basic and acidic residues" evidence="1">
    <location>
        <begin position="14"/>
        <end position="25"/>
    </location>
</feature>
<name>A0A0C2F1K6_9PSED</name>
<reference evidence="2 3" key="1">
    <citation type="submission" date="2015-01" db="EMBL/GenBank/DDBJ databases">
        <title>Complete genome of Pseudomonas batumici UCM B-321 producer of the batumin antibiotic with strong antistaphilococcal and potential anticancer activity.</title>
        <authorList>
            <person name="Klochko V.V."/>
            <person name="Zelena L.B."/>
            <person name="Elena K.A."/>
            <person name="Reva O.N."/>
        </authorList>
    </citation>
    <scope>NUCLEOTIDE SEQUENCE [LARGE SCALE GENOMIC DNA]</scope>
    <source>
        <strain evidence="2 3">UCM B-321</strain>
    </source>
</reference>
<evidence type="ECO:0000256" key="1">
    <source>
        <dbReference type="SAM" id="MobiDB-lite"/>
    </source>
</evidence>